<evidence type="ECO:0000256" key="1">
    <source>
        <dbReference type="ARBA" id="ARBA00007557"/>
    </source>
</evidence>
<gene>
    <name evidence="6" type="ORF">MNR06_11790</name>
</gene>
<accession>A0ABY4C6F8</accession>
<dbReference type="Pfam" id="PF01012">
    <property type="entry name" value="ETF"/>
    <property type="match status" value="1"/>
</dbReference>
<comment type="similarity">
    <text evidence="1">Belongs to the ETF beta-subunit/FixA family.</text>
</comment>
<dbReference type="InterPro" id="IPR014729">
    <property type="entry name" value="Rossmann-like_a/b/a_fold"/>
</dbReference>
<dbReference type="Proteomes" id="UP000830116">
    <property type="component" value="Chromosome"/>
</dbReference>
<evidence type="ECO:0000259" key="5">
    <source>
        <dbReference type="SMART" id="SM00893"/>
    </source>
</evidence>
<feature type="domain" description="Electron transfer flavoprotein alpha/beta-subunit N-terminal" evidence="5">
    <location>
        <begin position="23"/>
        <end position="213"/>
    </location>
</feature>
<evidence type="ECO:0000256" key="2">
    <source>
        <dbReference type="ARBA" id="ARBA00016797"/>
    </source>
</evidence>
<dbReference type="SMART" id="SM00893">
    <property type="entry name" value="ETF"/>
    <property type="match status" value="1"/>
</dbReference>
<dbReference type="InterPro" id="IPR012255">
    <property type="entry name" value="ETF_b"/>
</dbReference>
<sequence length="257" mass="27443">MKIFVCIKQVPDTETKIKISPDQTGIDSAGIKWVLNPYDEYAVEEAVKLRDANPGSQVWVLSAGPKTRVVESLRTALAMGADEAIVINAENLDNFATAKALAEVIKAEGGAKVIFSGKLAIDDNASSVSQMLAEFLNVPHSTVVSKFTFAGENVVVERDVEGGAKEVVQMMTPAVVGANKGLNMPRYASLPGIMKAKKKVIKEVEFASLNIPATDVKVKYSGMTLPAEKPPVKMISGDAAAQASELVKLLRDEAKVL</sequence>
<evidence type="ECO:0000313" key="7">
    <source>
        <dbReference type="Proteomes" id="UP000830116"/>
    </source>
</evidence>
<proteinExistence type="inferred from homology"/>
<keyword evidence="4" id="KW-0249">Electron transport</keyword>
<protein>
    <recommendedName>
        <fullName evidence="2">Electron transfer flavoprotein subunit beta</fullName>
    </recommendedName>
</protein>
<name>A0ABY4C6F8_9BACT</name>
<dbReference type="PANTHER" id="PTHR21294:SF8">
    <property type="entry name" value="ELECTRON TRANSFER FLAVOPROTEIN SUBUNIT BETA"/>
    <property type="match status" value="1"/>
</dbReference>
<dbReference type="EMBL" id="CP093442">
    <property type="protein sequence ID" value="UOF00379.1"/>
    <property type="molecule type" value="Genomic_DNA"/>
</dbReference>
<organism evidence="6 7">
    <name type="scientific">Bdellovibrio reynosensis</name>
    <dbReference type="NCBI Taxonomy" id="2835041"/>
    <lineage>
        <taxon>Bacteria</taxon>
        <taxon>Pseudomonadati</taxon>
        <taxon>Bdellovibrionota</taxon>
        <taxon>Bdellovibrionia</taxon>
        <taxon>Bdellovibrionales</taxon>
        <taxon>Pseudobdellovibrionaceae</taxon>
        <taxon>Bdellovibrio</taxon>
    </lineage>
</organism>
<evidence type="ECO:0000256" key="4">
    <source>
        <dbReference type="ARBA" id="ARBA00022982"/>
    </source>
</evidence>
<dbReference type="SUPFAM" id="SSF52402">
    <property type="entry name" value="Adenine nucleotide alpha hydrolases-like"/>
    <property type="match status" value="1"/>
</dbReference>
<dbReference type="PANTHER" id="PTHR21294">
    <property type="entry name" value="ELECTRON TRANSFER FLAVOPROTEIN BETA-SUBUNIT"/>
    <property type="match status" value="1"/>
</dbReference>
<dbReference type="InterPro" id="IPR033948">
    <property type="entry name" value="ETF_beta_N"/>
</dbReference>
<dbReference type="InterPro" id="IPR014730">
    <property type="entry name" value="ETF_a/b_N"/>
</dbReference>
<keyword evidence="3" id="KW-0813">Transport</keyword>
<evidence type="ECO:0000256" key="3">
    <source>
        <dbReference type="ARBA" id="ARBA00022448"/>
    </source>
</evidence>
<dbReference type="Gene3D" id="3.40.50.620">
    <property type="entry name" value="HUPs"/>
    <property type="match status" value="1"/>
</dbReference>
<reference evidence="6" key="1">
    <citation type="submission" date="2022-03" db="EMBL/GenBank/DDBJ databases">
        <title>Genome Identification and Characterization of new species Bdellovibrio reynosense LBG001 sp. nov. from a Mexico soil sample.</title>
        <authorList>
            <person name="Camilli A."/>
            <person name="Ajao Y."/>
            <person name="Guo X."/>
        </authorList>
    </citation>
    <scope>NUCLEOTIDE SEQUENCE</scope>
    <source>
        <strain evidence="6">LBG001</strain>
    </source>
</reference>
<keyword evidence="7" id="KW-1185">Reference proteome</keyword>
<evidence type="ECO:0000313" key="6">
    <source>
        <dbReference type="EMBL" id="UOF00379.1"/>
    </source>
</evidence>
<dbReference type="RefSeq" id="WP_243536268.1">
    <property type="nucleotide sequence ID" value="NZ_CP093442.1"/>
</dbReference>
<dbReference type="PIRSF" id="PIRSF000090">
    <property type="entry name" value="Beta-ETF"/>
    <property type="match status" value="1"/>
</dbReference>
<dbReference type="CDD" id="cd01714">
    <property type="entry name" value="ETF_beta"/>
    <property type="match status" value="1"/>
</dbReference>